<comment type="caution">
    <text evidence="1">The sequence shown here is derived from an EMBL/GenBank/DDBJ whole genome shotgun (WGS) entry which is preliminary data.</text>
</comment>
<reference evidence="1 2" key="1">
    <citation type="submission" date="2019-10" db="EMBL/GenBank/DDBJ databases">
        <title>Draft Genome Assembly of Rhodococcus zopfii DSM44189.</title>
        <authorList>
            <person name="Sutton J.M."/>
            <person name="Akob D.M."/>
            <person name="Bushman T.J."/>
        </authorList>
    </citation>
    <scope>NUCLEOTIDE SEQUENCE [LARGE SCALE GENOMIC DNA]</scope>
    <source>
        <strain evidence="1 2">DSM 44189</strain>
    </source>
</reference>
<dbReference type="Proteomes" id="UP001275440">
    <property type="component" value="Unassembled WGS sequence"/>
</dbReference>
<evidence type="ECO:0000313" key="2">
    <source>
        <dbReference type="Proteomes" id="UP001275440"/>
    </source>
</evidence>
<dbReference type="EMBL" id="WBMO01000001">
    <property type="protein sequence ID" value="MDV2476402.1"/>
    <property type="molecule type" value="Genomic_DNA"/>
</dbReference>
<keyword evidence="2" id="KW-1185">Reference proteome</keyword>
<sequence>MSFFLEIGIEGITETRIRNATEGGELRRFKIAGQNYYSDRDLWDFLQSLAIGGRRNGGAA</sequence>
<protein>
    <submittedName>
        <fullName evidence="1">Uncharacterized protein</fullName>
    </submittedName>
</protein>
<evidence type="ECO:0000313" key="1">
    <source>
        <dbReference type="EMBL" id="MDV2476402.1"/>
    </source>
</evidence>
<gene>
    <name evidence="1" type="ORF">F8M49_15650</name>
</gene>
<proteinExistence type="predicted"/>
<accession>A0ABU3WQY1</accession>
<name>A0ABU3WQY1_9NOCA</name>
<organism evidence="1 2">
    <name type="scientific">Rhodococcus zopfii</name>
    <dbReference type="NCBI Taxonomy" id="43772"/>
    <lineage>
        <taxon>Bacteria</taxon>
        <taxon>Bacillati</taxon>
        <taxon>Actinomycetota</taxon>
        <taxon>Actinomycetes</taxon>
        <taxon>Mycobacteriales</taxon>
        <taxon>Nocardiaceae</taxon>
        <taxon>Rhodococcus</taxon>
    </lineage>
</organism>